<feature type="compositionally biased region" description="Polar residues" evidence="1">
    <location>
        <begin position="164"/>
        <end position="176"/>
    </location>
</feature>
<proteinExistence type="predicted"/>
<feature type="region of interest" description="Disordered" evidence="1">
    <location>
        <begin position="1"/>
        <end position="32"/>
    </location>
</feature>
<dbReference type="Gene3D" id="2.170.270.10">
    <property type="entry name" value="SET domain"/>
    <property type="match status" value="1"/>
</dbReference>
<protein>
    <submittedName>
        <fullName evidence="3">Uncharacterized protein LOC106815663</fullName>
    </submittedName>
</protein>
<feature type="region of interest" description="Disordered" evidence="1">
    <location>
        <begin position="150"/>
        <end position="208"/>
    </location>
</feature>
<organism evidence="2 3">
    <name type="scientific">Priapulus caudatus</name>
    <name type="common">Priapulid worm</name>
    <dbReference type="NCBI Taxonomy" id="37621"/>
    <lineage>
        <taxon>Eukaryota</taxon>
        <taxon>Metazoa</taxon>
        <taxon>Ecdysozoa</taxon>
        <taxon>Scalidophora</taxon>
        <taxon>Priapulida</taxon>
        <taxon>Priapulimorpha</taxon>
        <taxon>Priapulimorphida</taxon>
        <taxon>Priapulidae</taxon>
        <taxon>Priapulus</taxon>
    </lineage>
</organism>
<feature type="compositionally biased region" description="Basic residues" evidence="1">
    <location>
        <begin position="1"/>
        <end position="11"/>
    </location>
</feature>
<keyword evidence="2" id="KW-1185">Reference proteome</keyword>
<sequence>MSRRKQLHPKPCKPFSSEDGETEMSSEMDHRGVIDVPSSLVIRLQPVDSSPKCTVCNQVALVKGTSFGPYRQDFPAAGDHKIKRENDADKEEEEDEDGCAAGAWLSLLRTTSREEESNISISRKGNRLWCFVKRDLPVDTELVASLEHTQDGAGDVPVPGVDCSTVTSRRSSSAGSQEPAREGERTESDGEAARAGESGGLTPTEGAVARDLGQCRAAALTASLAPG</sequence>
<dbReference type="RefSeq" id="XP_014675646.1">
    <property type="nucleotide sequence ID" value="XM_014820160.1"/>
</dbReference>
<evidence type="ECO:0000313" key="2">
    <source>
        <dbReference type="Proteomes" id="UP000695022"/>
    </source>
</evidence>
<evidence type="ECO:0000256" key="1">
    <source>
        <dbReference type="SAM" id="MobiDB-lite"/>
    </source>
</evidence>
<dbReference type="Proteomes" id="UP000695022">
    <property type="component" value="Unplaced"/>
</dbReference>
<evidence type="ECO:0000313" key="3">
    <source>
        <dbReference type="RefSeq" id="XP_014675646.1"/>
    </source>
</evidence>
<dbReference type="InterPro" id="IPR046341">
    <property type="entry name" value="SET_dom_sf"/>
</dbReference>
<reference evidence="3" key="1">
    <citation type="submission" date="2025-08" db="UniProtKB">
        <authorList>
            <consortium name="RefSeq"/>
        </authorList>
    </citation>
    <scope>IDENTIFICATION</scope>
</reference>
<accession>A0ABM1ETX5</accession>
<gene>
    <name evidence="3" type="primary">LOC106815663</name>
</gene>
<name>A0ABM1ETX5_PRICU</name>
<feature type="compositionally biased region" description="Basic and acidic residues" evidence="1">
    <location>
        <begin position="179"/>
        <end position="194"/>
    </location>
</feature>
<dbReference type="GeneID" id="106815663"/>